<dbReference type="Proteomes" id="UP000007802">
    <property type="component" value="Unassembled WGS sequence"/>
</dbReference>
<name>A0A0J9EKL7_AJEDA</name>
<evidence type="ECO:0000313" key="1">
    <source>
        <dbReference type="EMBL" id="KMW66682.1"/>
    </source>
</evidence>
<dbReference type="EMBL" id="GG749409">
    <property type="protein sequence ID" value="KMW66682.1"/>
    <property type="molecule type" value="Genomic_DNA"/>
</dbReference>
<reference evidence="1" key="1">
    <citation type="submission" date="2010-03" db="EMBL/GenBank/DDBJ databases">
        <title>Annotation of Blastomyces dermatitidis strain ATCC 18188.</title>
        <authorList>
            <consortium name="The Broad Institute Genome Sequencing Platform"/>
            <consortium name="Broad Institute Genome Sequencing Center for Infectious Disease."/>
            <person name="Cuomo C."/>
            <person name="Klein B."/>
            <person name="Sullivan T."/>
            <person name="Heitman J."/>
            <person name="Young S."/>
            <person name="Zeng Q."/>
            <person name="Gargeya S."/>
            <person name="Alvarado L."/>
            <person name="Berlin A.M."/>
            <person name="Chapman S.B."/>
            <person name="Chen Z."/>
            <person name="Freedman E."/>
            <person name="Gellesch M."/>
            <person name="Goldberg J."/>
            <person name="Griggs A."/>
            <person name="Gujja S."/>
            <person name="Heilman E."/>
            <person name="Heiman D."/>
            <person name="Howarth C."/>
            <person name="Mehta T."/>
            <person name="Neiman D."/>
            <person name="Pearson M."/>
            <person name="Roberts A."/>
            <person name="Saif S."/>
            <person name="Shea T."/>
            <person name="Shenoy N."/>
            <person name="Sisk P."/>
            <person name="Stolte C."/>
            <person name="Sykes S."/>
            <person name="White J."/>
            <person name="Yandava C."/>
            <person name="Haas B."/>
            <person name="Nusbaum C."/>
            <person name="Birren B."/>
        </authorList>
    </citation>
    <scope>NUCLEOTIDE SEQUENCE</scope>
    <source>
        <strain evidence="1">ATCC 18188</strain>
    </source>
</reference>
<proteinExistence type="predicted"/>
<sequence length="149" mass="16150">MVNNAKKKNTKISPQPMTAALLCSHIVTHGALCPSSSFRCEGNKQHSRGEQAVVPFQERSLPKEPMRNASFRHRRDLSRPHPTHKIVLACWTRPNISTLNTGAADLGTLSAYGSILLLLAAQKAGKSAETEIDNYSSQAGPDAVSVITF</sequence>
<gene>
    <name evidence="1" type="ORF">BDDG_11666</name>
</gene>
<organism evidence="1">
    <name type="scientific">Ajellomyces dermatitidis (strain ATCC 18188 / CBS 674.68)</name>
    <name type="common">Blastomyces dermatitidis</name>
    <dbReference type="NCBI Taxonomy" id="653446"/>
    <lineage>
        <taxon>Eukaryota</taxon>
        <taxon>Fungi</taxon>
        <taxon>Dikarya</taxon>
        <taxon>Ascomycota</taxon>
        <taxon>Pezizomycotina</taxon>
        <taxon>Eurotiomycetes</taxon>
        <taxon>Eurotiomycetidae</taxon>
        <taxon>Onygenales</taxon>
        <taxon>Ajellomycetaceae</taxon>
        <taxon>Blastomyces</taxon>
    </lineage>
</organism>
<protein>
    <submittedName>
        <fullName evidence="1">Uncharacterized protein</fullName>
    </submittedName>
</protein>
<feature type="non-terminal residue" evidence="1">
    <location>
        <position position="1"/>
    </location>
</feature>
<accession>A0A0J9EKL7</accession>
<dbReference type="AlphaFoldDB" id="A0A0J9EKL7"/>